<organism evidence="8 9">
    <name type="scientific">Pseudomonas syringae pv. delphinii</name>
    <dbReference type="NCBI Taxonomy" id="192088"/>
    <lineage>
        <taxon>Bacteria</taxon>
        <taxon>Pseudomonadati</taxon>
        <taxon>Pseudomonadota</taxon>
        <taxon>Gammaproteobacteria</taxon>
        <taxon>Pseudomonadales</taxon>
        <taxon>Pseudomonadaceae</taxon>
        <taxon>Pseudomonas</taxon>
    </lineage>
</organism>
<evidence type="ECO:0000313" key="9">
    <source>
        <dbReference type="Proteomes" id="UP000267908"/>
    </source>
</evidence>
<keyword evidence="4" id="KW-0408">Iron</keyword>
<dbReference type="EMBL" id="RBQG01000134">
    <property type="protein sequence ID" value="RMP14521.1"/>
    <property type="molecule type" value="Genomic_DNA"/>
</dbReference>
<dbReference type="SUPFAM" id="SSF55961">
    <property type="entry name" value="Bet v1-like"/>
    <property type="match status" value="1"/>
</dbReference>
<gene>
    <name evidence="8" type="ORF">ALQ28_03971</name>
</gene>
<sequence length="446" mass="49916">MSGYTRPGVGKPHRNSAARLLSLCPCTHAGPVGASACALCQWRRANTGSAAATRSGGNRRSCGRRQAARTDQSSGHGQCAPCNHGRIRMPAPLTDTPEDGTREQWYVACTQKQLRQGKPYRATILGLNIVLFRQRSGQAAALLDQCVHRGTRLSAGKITDDCLVCPYHGWRYDASGHVVHIPSVDAEQGEPKSPGYRYRQRHFAVCEQDGLVWVYTGTGNAHGTPIFRLPAYGERPWQSYFMINTFDADVGSLVQNFLDVPHTVFVHEGIFRSSSGRAMEATLACKAQSIEVVYHDEVDEIGLMQWLTNPDGEPLVHTDRFLAPNVTFCDYLWGARSGFLIVSQITPVNARQSRVYTYIAYRFPMPRWVLRMLRPFIHLYTHIVIQQDVKIIRAHREGLDNVANFKPCNVPADAIHVGVEQLLAAVRRGEALPEAQRRERRIRFEL</sequence>
<feature type="region of interest" description="Disordered" evidence="6">
    <location>
        <begin position="50"/>
        <end position="83"/>
    </location>
</feature>
<evidence type="ECO:0000313" key="8">
    <source>
        <dbReference type="EMBL" id="RMP14521.1"/>
    </source>
</evidence>
<proteinExistence type="predicted"/>
<dbReference type="Pfam" id="PF00355">
    <property type="entry name" value="Rieske"/>
    <property type="match status" value="1"/>
</dbReference>
<dbReference type="GO" id="GO:0051537">
    <property type="term" value="F:2 iron, 2 sulfur cluster binding"/>
    <property type="evidence" value="ECO:0007669"/>
    <property type="project" value="UniProtKB-KW"/>
</dbReference>
<keyword evidence="3" id="KW-0560">Oxidoreductase</keyword>
<dbReference type="Gene3D" id="2.102.10.10">
    <property type="entry name" value="Rieske [2Fe-2S] iron-sulphur domain"/>
    <property type="match status" value="1"/>
</dbReference>
<keyword evidence="1" id="KW-0001">2Fe-2S</keyword>
<dbReference type="Proteomes" id="UP000267908">
    <property type="component" value="Unassembled WGS sequence"/>
</dbReference>
<evidence type="ECO:0000259" key="7">
    <source>
        <dbReference type="PROSITE" id="PS51296"/>
    </source>
</evidence>
<dbReference type="PANTHER" id="PTHR21266:SF60">
    <property type="entry name" value="3-KETOSTEROID-9-ALPHA-MONOOXYGENASE, OXYGENASE COMPONENT"/>
    <property type="match status" value="1"/>
</dbReference>
<evidence type="ECO:0000256" key="4">
    <source>
        <dbReference type="ARBA" id="ARBA00023004"/>
    </source>
</evidence>
<dbReference type="AlphaFoldDB" id="A0A3M4B5W5"/>
<dbReference type="CDD" id="cd03469">
    <property type="entry name" value="Rieske_RO_Alpha_N"/>
    <property type="match status" value="1"/>
</dbReference>
<dbReference type="InterPro" id="IPR036922">
    <property type="entry name" value="Rieske_2Fe-2S_sf"/>
</dbReference>
<reference evidence="8 9" key="1">
    <citation type="submission" date="2018-08" db="EMBL/GenBank/DDBJ databases">
        <title>Recombination of ecologically and evolutionarily significant loci maintains genetic cohesion in the Pseudomonas syringae species complex.</title>
        <authorList>
            <person name="Dillon M."/>
            <person name="Thakur S."/>
            <person name="Almeida R.N.D."/>
            <person name="Weir B.S."/>
            <person name="Guttman D.S."/>
        </authorList>
    </citation>
    <scope>NUCLEOTIDE SEQUENCE [LARGE SCALE GENOMIC DNA]</scope>
    <source>
        <strain evidence="8 9">ICMP 4330</strain>
    </source>
</reference>
<dbReference type="InterPro" id="IPR050584">
    <property type="entry name" value="Cholesterol_7-desaturase"/>
</dbReference>
<dbReference type="PANTHER" id="PTHR21266">
    <property type="entry name" value="IRON-SULFUR DOMAIN CONTAINING PROTEIN"/>
    <property type="match status" value="1"/>
</dbReference>
<feature type="domain" description="Rieske" evidence="7">
    <location>
        <begin position="106"/>
        <end position="214"/>
    </location>
</feature>
<evidence type="ECO:0000256" key="3">
    <source>
        <dbReference type="ARBA" id="ARBA00023002"/>
    </source>
</evidence>
<evidence type="ECO:0000256" key="1">
    <source>
        <dbReference type="ARBA" id="ARBA00022714"/>
    </source>
</evidence>
<accession>A0A3M4B5W5</accession>
<keyword evidence="5" id="KW-0411">Iron-sulfur</keyword>
<dbReference type="GO" id="GO:0046872">
    <property type="term" value="F:metal ion binding"/>
    <property type="evidence" value="ECO:0007669"/>
    <property type="project" value="UniProtKB-KW"/>
</dbReference>
<dbReference type="InterPro" id="IPR044043">
    <property type="entry name" value="VanA_C_cat"/>
</dbReference>
<evidence type="ECO:0000256" key="6">
    <source>
        <dbReference type="SAM" id="MobiDB-lite"/>
    </source>
</evidence>
<dbReference type="PROSITE" id="PS51296">
    <property type="entry name" value="RIESKE"/>
    <property type="match status" value="1"/>
</dbReference>
<evidence type="ECO:0000256" key="2">
    <source>
        <dbReference type="ARBA" id="ARBA00022723"/>
    </source>
</evidence>
<dbReference type="SUPFAM" id="SSF50022">
    <property type="entry name" value="ISP domain"/>
    <property type="match status" value="1"/>
</dbReference>
<protein>
    <submittedName>
        <fullName evidence="8">Iron-sulfur cluster-binding protein, Rieske family</fullName>
    </submittedName>
</protein>
<keyword evidence="2" id="KW-0479">Metal-binding</keyword>
<evidence type="ECO:0000256" key="5">
    <source>
        <dbReference type="ARBA" id="ARBA00023014"/>
    </source>
</evidence>
<comment type="caution">
    <text evidence="8">The sequence shown here is derived from an EMBL/GenBank/DDBJ whole genome shotgun (WGS) entry which is preliminary data.</text>
</comment>
<dbReference type="Pfam" id="PF19112">
    <property type="entry name" value="VanA_C"/>
    <property type="match status" value="1"/>
</dbReference>
<dbReference type="GO" id="GO:0016491">
    <property type="term" value="F:oxidoreductase activity"/>
    <property type="evidence" value="ECO:0007669"/>
    <property type="project" value="UniProtKB-KW"/>
</dbReference>
<dbReference type="Gene3D" id="3.90.380.10">
    <property type="entry name" value="Naphthalene 1,2-dioxygenase Alpha Subunit, Chain A, domain 1"/>
    <property type="match status" value="1"/>
</dbReference>
<name>A0A3M4B5W5_9PSED</name>
<dbReference type="InterPro" id="IPR017941">
    <property type="entry name" value="Rieske_2Fe-2S"/>
</dbReference>